<keyword evidence="2" id="KW-1185">Reference proteome</keyword>
<accession>A0A6A4JQH0</accession>
<evidence type="ECO:0000313" key="2">
    <source>
        <dbReference type="Proteomes" id="UP000466442"/>
    </source>
</evidence>
<comment type="caution">
    <text evidence="1">The sequence shown here is derived from an EMBL/GenBank/DDBJ whole genome shotgun (WGS) entry which is preliminary data.</text>
</comment>
<reference evidence="1" key="1">
    <citation type="journal article" date="2021" name="Mol. Ecol. Resour.">
        <title>Apolygus lucorum genome provides insights into omnivorousness and mesophyll feeding.</title>
        <authorList>
            <person name="Liu Y."/>
            <person name="Liu H."/>
            <person name="Wang H."/>
            <person name="Huang T."/>
            <person name="Liu B."/>
            <person name="Yang B."/>
            <person name="Yin L."/>
            <person name="Li B."/>
            <person name="Zhang Y."/>
            <person name="Zhang S."/>
            <person name="Jiang F."/>
            <person name="Zhang X."/>
            <person name="Ren Y."/>
            <person name="Wang B."/>
            <person name="Wang S."/>
            <person name="Lu Y."/>
            <person name="Wu K."/>
            <person name="Fan W."/>
            <person name="Wang G."/>
        </authorList>
    </citation>
    <scope>NUCLEOTIDE SEQUENCE</scope>
    <source>
        <strain evidence="1">12Hb</strain>
    </source>
</reference>
<name>A0A6A4JQH0_APOLU</name>
<dbReference type="Proteomes" id="UP000466442">
    <property type="component" value="Linkage Group LG9"/>
</dbReference>
<gene>
    <name evidence="1" type="ORF">GE061_018773</name>
</gene>
<dbReference type="AlphaFoldDB" id="A0A6A4JQH0"/>
<sequence>MRTALLFTVVLATLAAWVSASGHPNPGSRQSDGTDIIYNRDHGIGKSARQLQIISPFPVASAPLLNLGGQSIHGTGPLYLPRRRDYLLDPLYSDWPGLSPSQNLCREHKWFGIWANGGKRTSGLDQPRLESWRDWVDTNLAPERY</sequence>
<protein>
    <submittedName>
        <fullName evidence="1">Uncharacterized protein</fullName>
    </submittedName>
</protein>
<proteinExistence type="predicted"/>
<organism evidence="1 2">
    <name type="scientific">Apolygus lucorum</name>
    <name type="common">Small green plant bug</name>
    <name type="synonym">Lygocoris lucorum</name>
    <dbReference type="NCBI Taxonomy" id="248454"/>
    <lineage>
        <taxon>Eukaryota</taxon>
        <taxon>Metazoa</taxon>
        <taxon>Ecdysozoa</taxon>
        <taxon>Arthropoda</taxon>
        <taxon>Hexapoda</taxon>
        <taxon>Insecta</taxon>
        <taxon>Pterygota</taxon>
        <taxon>Neoptera</taxon>
        <taxon>Paraneoptera</taxon>
        <taxon>Hemiptera</taxon>
        <taxon>Heteroptera</taxon>
        <taxon>Panheteroptera</taxon>
        <taxon>Cimicomorpha</taxon>
        <taxon>Miridae</taxon>
        <taxon>Mirini</taxon>
        <taxon>Apolygus</taxon>
    </lineage>
</organism>
<dbReference type="EMBL" id="WIXP02000009">
    <property type="protein sequence ID" value="KAF6204613.1"/>
    <property type="molecule type" value="Genomic_DNA"/>
</dbReference>
<evidence type="ECO:0000313" key="1">
    <source>
        <dbReference type="EMBL" id="KAF6204613.1"/>
    </source>
</evidence>